<gene>
    <name evidence="2" type="ORF">ZIOFF_067908</name>
</gene>
<feature type="compositionally biased region" description="Low complexity" evidence="1">
    <location>
        <begin position="636"/>
        <end position="649"/>
    </location>
</feature>
<dbReference type="EMBL" id="JACMSC010000019">
    <property type="protein sequence ID" value="KAG6473988.1"/>
    <property type="molecule type" value="Genomic_DNA"/>
</dbReference>
<feature type="region of interest" description="Disordered" evidence="1">
    <location>
        <begin position="512"/>
        <end position="554"/>
    </location>
</feature>
<organism evidence="2 3">
    <name type="scientific">Zingiber officinale</name>
    <name type="common">Ginger</name>
    <name type="synonym">Amomum zingiber</name>
    <dbReference type="NCBI Taxonomy" id="94328"/>
    <lineage>
        <taxon>Eukaryota</taxon>
        <taxon>Viridiplantae</taxon>
        <taxon>Streptophyta</taxon>
        <taxon>Embryophyta</taxon>
        <taxon>Tracheophyta</taxon>
        <taxon>Spermatophyta</taxon>
        <taxon>Magnoliopsida</taxon>
        <taxon>Liliopsida</taxon>
        <taxon>Zingiberales</taxon>
        <taxon>Zingiberaceae</taxon>
        <taxon>Zingiber</taxon>
    </lineage>
</organism>
<feature type="region of interest" description="Disordered" evidence="1">
    <location>
        <begin position="626"/>
        <end position="730"/>
    </location>
</feature>
<evidence type="ECO:0000313" key="2">
    <source>
        <dbReference type="EMBL" id="KAG6473988.1"/>
    </source>
</evidence>
<evidence type="ECO:0000256" key="1">
    <source>
        <dbReference type="SAM" id="MobiDB-lite"/>
    </source>
</evidence>
<sequence>MGFLENLEFYLKMSRKELQQLCKQNDLPANRSHSQLAKSLVSHLQKRNAVLVASLEKSVYFMDGSSKKPFASESITKQTINCPVESTTGDKRLLCQLDSEKEVTESLVNITNEKPETVTKVFCPLWPANSKGMESFSCSIFNYCNMGMRSYNVAEAQEVRTNQLLDLRHDRPHEYSMESGFVSGDEILTRIPPFQFFVMSEGGIDLFVDLSSSPLDWINSLKDDVCVHQNAKLHESMAPSKDISNLPEADDHMNISPSVNTGLNLNDIEIERNSGCTNSSLSSVVSENCNSEAYPPDTTVATSGSSVLISGSVPAGSSGLLEEIQVVSSCAPYTVQNHMASRIASCPPEEQESAIVSFAMAKSNASLSNMPLQSAADMGNGVSNPVAVGDCTPKTASVNFVDCEVEAPYNTESDVADKDNLASAKEMADNIDTENYVHKNHGGASESFTDFIIEQPDNTTHGKLSNSCQHSGQMVLDSSMADAQSEVGTVDLPFCQQSCTNCETLVPEGSISTFQDESGHSTPMEEKDASECSRIPSTSADTKRPNNLKNPKDPHVKRHLVCDKIMSVEIVTKLRNSRSSAKKILSGAIVQPRRSTRLASKFGSSLIQDLSASCLLLKHPARASGVGDSAYDFRSRNASSSKGVSSSASTKRKQSSAQTSLVNEEEINLDDEIEEEDTDGYKSSDGADDIGRSGGSARMSSGSTKTGGSTRKSGGSNKKSGPALPGEVAHRPGVADQLGRVADWSEWQIGQEEWLGSARWTGRSAKSGGSAKMVDLLVCLTKLRLFIFLLPLFFLDLSLTVTLKDLERLAITLARSIVPHGIEGDERMCAGPWHRVVIDTLGNVDLEETSLLYLASTGQTNGEGKVNCPSEVVGVTVVFLFMTRPMNGVMLERSRNGRGGRRSDVAAYHVGGRRALGARGHGRLLRLQPALESKLDKITGCM</sequence>
<feature type="compositionally biased region" description="Polar residues" evidence="1">
    <location>
        <begin position="535"/>
        <end position="549"/>
    </location>
</feature>
<evidence type="ECO:0000313" key="3">
    <source>
        <dbReference type="Proteomes" id="UP000734854"/>
    </source>
</evidence>
<dbReference type="PANTHER" id="PTHR36376:SF1">
    <property type="entry name" value="OS09G0514700 PROTEIN"/>
    <property type="match status" value="1"/>
</dbReference>
<comment type="caution">
    <text evidence="2">The sequence shown here is derived from an EMBL/GenBank/DDBJ whole genome shotgun (WGS) entry which is preliminary data.</text>
</comment>
<feature type="compositionally biased region" description="Basic and acidic residues" evidence="1">
    <location>
        <begin position="517"/>
        <end position="531"/>
    </location>
</feature>
<name>A0A8J5EUU9_ZINOF</name>
<dbReference type="PANTHER" id="PTHR36376">
    <property type="entry name" value="OS09G0514700 PROTEIN"/>
    <property type="match status" value="1"/>
</dbReference>
<dbReference type="AlphaFoldDB" id="A0A8J5EUU9"/>
<keyword evidence="3" id="KW-1185">Reference proteome</keyword>
<accession>A0A8J5EUU9</accession>
<dbReference type="Proteomes" id="UP000734854">
    <property type="component" value="Unassembled WGS sequence"/>
</dbReference>
<feature type="compositionally biased region" description="Low complexity" evidence="1">
    <location>
        <begin position="695"/>
        <end position="721"/>
    </location>
</feature>
<protein>
    <submittedName>
        <fullName evidence="2">Uncharacterized protein</fullName>
    </submittedName>
</protein>
<reference evidence="2 3" key="1">
    <citation type="submission" date="2020-08" db="EMBL/GenBank/DDBJ databases">
        <title>Plant Genome Project.</title>
        <authorList>
            <person name="Zhang R.-G."/>
        </authorList>
    </citation>
    <scope>NUCLEOTIDE SEQUENCE [LARGE SCALE GENOMIC DNA]</scope>
    <source>
        <tissue evidence="2">Rhizome</tissue>
    </source>
</reference>
<proteinExistence type="predicted"/>
<feature type="compositionally biased region" description="Acidic residues" evidence="1">
    <location>
        <begin position="663"/>
        <end position="678"/>
    </location>
</feature>